<name>A0A6M8HPW0_9PROT</name>
<dbReference type="AlphaFoldDB" id="A0A6M8HPW0"/>
<dbReference type="Proteomes" id="UP000500767">
    <property type="component" value="Chromosome"/>
</dbReference>
<dbReference type="EMBL" id="CP053708">
    <property type="protein sequence ID" value="QKE90454.1"/>
    <property type="molecule type" value="Genomic_DNA"/>
</dbReference>
<accession>A0A6M8HPW0</accession>
<organism evidence="1 2">
    <name type="scientific">Lichenicola cladoniae</name>
    <dbReference type="NCBI Taxonomy" id="1484109"/>
    <lineage>
        <taxon>Bacteria</taxon>
        <taxon>Pseudomonadati</taxon>
        <taxon>Pseudomonadota</taxon>
        <taxon>Alphaproteobacteria</taxon>
        <taxon>Acetobacterales</taxon>
        <taxon>Acetobacteraceae</taxon>
        <taxon>Lichenicola</taxon>
    </lineage>
</organism>
<reference evidence="1 2" key="1">
    <citation type="journal article" date="2014" name="World J. Microbiol. Biotechnol.">
        <title>Biodiversity and physiological characteristics of Antarctic and Arctic lichens-associated bacteria.</title>
        <authorList>
            <person name="Lee Y.M."/>
            <person name="Kim E.H."/>
            <person name="Lee H.K."/>
            <person name="Hong S.G."/>
        </authorList>
    </citation>
    <scope>NUCLEOTIDE SEQUENCE [LARGE SCALE GENOMIC DNA]</scope>
    <source>
        <strain evidence="1 2">PAMC 26569</strain>
    </source>
</reference>
<dbReference type="RefSeq" id="WP_171835403.1">
    <property type="nucleotide sequence ID" value="NZ_CP053708.1"/>
</dbReference>
<proteinExistence type="predicted"/>
<evidence type="ECO:0000313" key="2">
    <source>
        <dbReference type="Proteomes" id="UP000500767"/>
    </source>
</evidence>
<keyword evidence="2" id="KW-1185">Reference proteome</keyword>
<evidence type="ECO:0000313" key="1">
    <source>
        <dbReference type="EMBL" id="QKE90454.1"/>
    </source>
</evidence>
<protein>
    <submittedName>
        <fullName evidence="1">Uncharacterized protein</fullName>
    </submittedName>
</protein>
<gene>
    <name evidence="1" type="ORF">HN018_10775</name>
</gene>
<sequence length="424" mass="44266">MSTQGDDAAGIGSTADMVRRVRTVLPAAWFPMTSPDATSSATPVMDGLLAGWGRAWSYCHGLMEYVLQQTRIATATAGLLDMICVDFFGLLLRRRAGETDDAFRSRIQASLLIPRATRSALSNALFTFLGRAPMIFEPGRAADTGGYGSPTITIASNRMPFQYLLTVVSGAGWSTRASQASFIDASGTMQIAQRQVLRQLYSAGISQGPLLEARGFNLIKDSTGWSNCLPAVSEAAMRWVVDDRGRGALLSGQPQLSIAVLGAGVLSGPSMSASADAGPVTGSAWVMLPPDHGLTTLVLRITDVADPANAVTQMVDLAMIGQWQRIAATLAGPGEAGRRIAIMLAGTASGATNQAMLTQCWQIEAGLVASSYIPSSFQVGIREADDPVAAGGPEGSLPVDTLGLYEAIGRVAPAGSIAWTAIIG</sequence>
<dbReference type="KEGG" id="lck:HN018_10775"/>